<evidence type="ECO:0000256" key="6">
    <source>
        <dbReference type="ARBA" id="ARBA00023135"/>
    </source>
</evidence>
<dbReference type="EC" id="3.6.5.4" evidence="9"/>
<dbReference type="Proteomes" id="UP000663505">
    <property type="component" value="Chromosome"/>
</dbReference>
<evidence type="ECO:0000256" key="3">
    <source>
        <dbReference type="ARBA" id="ARBA00022801"/>
    </source>
</evidence>
<evidence type="ECO:0000256" key="10">
    <source>
        <dbReference type="SAM" id="MobiDB-lite"/>
    </source>
</evidence>
<dbReference type="Gene3D" id="1.20.120.140">
    <property type="entry name" value="Signal recognition particle SRP54, nucleotide-binding domain"/>
    <property type="match status" value="1"/>
</dbReference>
<name>A0A9X7Z7W4_9BACL</name>
<dbReference type="GO" id="GO:0048500">
    <property type="term" value="C:signal recognition particle"/>
    <property type="evidence" value="ECO:0007669"/>
    <property type="project" value="UniProtKB-UniRule"/>
</dbReference>
<dbReference type="InterPro" id="IPR013822">
    <property type="entry name" value="Signal_recog_particl_SRP54_hlx"/>
</dbReference>
<evidence type="ECO:0000259" key="11">
    <source>
        <dbReference type="PROSITE" id="PS00300"/>
    </source>
</evidence>
<dbReference type="FunFam" id="3.40.50.300:FF:000022">
    <property type="entry name" value="Signal recognition particle 54 kDa subunit"/>
    <property type="match status" value="1"/>
</dbReference>
<dbReference type="SMART" id="SM00963">
    <property type="entry name" value="SRP54_N"/>
    <property type="match status" value="1"/>
</dbReference>
<evidence type="ECO:0000256" key="2">
    <source>
        <dbReference type="ARBA" id="ARBA00022741"/>
    </source>
</evidence>
<dbReference type="GO" id="GO:0003924">
    <property type="term" value="F:GTPase activity"/>
    <property type="evidence" value="ECO:0007669"/>
    <property type="project" value="UniProtKB-UniRule"/>
</dbReference>
<evidence type="ECO:0000256" key="5">
    <source>
        <dbReference type="ARBA" id="ARBA00023134"/>
    </source>
</evidence>
<evidence type="ECO:0000256" key="7">
    <source>
        <dbReference type="ARBA" id="ARBA00023274"/>
    </source>
</evidence>
<evidence type="ECO:0000313" key="13">
    <source>
        <dbReference type="Proteomes" id="UP000663505"/>
    </source>
</evidence>
<comment type="subunit">
    <text evidence="9">Part of the signal recognition particle protein translocation system, which is composed of SRP and FtsY.</text>
</comment>
<dbReference type="NCBIfam" id="TIGR00959">
    <property type="entry name" value="ffh"/>
    <property type="match status" value="1"/>
</dbReference>
<keyword evidence="5 9" id="KW-0342">GTP-binding</keyword>
<feature type="compositionally biased region" description="Low complexity" evidence="10">
    <location>
        <begin position="462"/>
        <end position="482"/>
    </location>
</feature>
<evidence type="ECO:0000256" key="9">
    <source>
        <dbReference type="HAMAP-Rule" id="MF_00306"/>
    </source>
</evidence>
<feature type="compositionally biased region" description="Basic residues" evidence="10">
    <location>
        <begin position="484"/>
        <end position="494"/>
    </location>
</feature>
<keyword evidence="4 9" id="KW-0694">RNA-binding</keyword>
<dbReference type="SMART" id="SM00962">
    <property type="entry name" value="SRP54"/>
    <property type="match status" value="1"/>
</dbReference>
<reference evidence="12 13" key="1">
    <citation type="submission" date="2021-02" db="EMBL/GenBank/DDBJ databases">
        <title>Alicyclobacillus curvatus sp. nov. and Alicyclobacillus mengziensis sp. nov., two acidophilic bacteria isolated from acid mine drainage.</title>
        <authorList>
            <person name="Huang Y."/>
        </authorList>
    </citation>
    <scope>NUCLEOTIDE SEQUENCE [LARGE SCALE GENOMIC DNA]</scope>
    <source>
        <strain evidence="12 13">S30H14</strain>
    </source>
</reference>
<gene>
    <name evidence="9 12" type="primary">ffh</name>
    <name evidence="12" type="ORF">JZ786_11910</name>
</gene>
<proteinExistence type="inferred from homology"/>
<keyword evidence="2 9" id="KW-0547">Nucleotide-binding</keyword>
<dbReference type="Pfam" id="PF02978">
    <property type="entry name" value="SRP_SPB"/>
    <property type="match status" value="1"/>
</dbReference>
<keyword evidence="13" id="KW-1185">Reference proteome</keyword>
<organism evidence="12 13">
    <name type="scientific">Alicyclobacillus mengziensis</name>
    <dbReference type="NCBI Taxonomy" id="2931921"/>
    <lineage>
        <taxon>Bacteria</taxon>
        <taxon>Bacillati</taxon>
        <taxon>Bacillota</taxon>
        <taxon>Bacilli</taxon>
        <taxon>Bacillales</taxon>
        <taxon>Alicyclobacillaceae</taxon>
        <taxon>Alicyclobacillus</taxon>
    </lineage>
</organism>
<feature type="binding site" evidence="9">
    <location>
        <begin position="247"/>
        <end position="250"/>
    </location>
    <ligand>
        <name>GTP</name>
        <dbReference type="ChEBI" id="CHEBI:37565"/>
    </ligand>
</feature>
<dbReference type="SMART" id="SM00382">
    <property type="entry name" value="AAA"/>
    <property type="match status" value="1"/>
</dbReference>
<dbReference type="InterPro" id="IPR027417">
    <property type="entry name" value="P-loop_NTPase"/>
</dbReference>
<dbReference type="InterPro" id="IPR003593">
    <property type="entry name" value="AAA+_ATPase"/>
</dbReference>
<keyword evidence="9" id="KW-0963">Cytoplasm</keyword>
<dbReference type="Pfam" id="PF02881">
    <property type="entry name" value="SRP54_N"/>
    <property type="match status" value="1"/>
</dbReference>
<keyword evidence="3 9" id="KW-0378">Hydrolase</keyword>
<dbReference type="KEGG" id="afx:JZ786_11910"/>
<dbReference type="InterPro" id="IPR042101">
    <property type="entry name" value="SRP54_N_sf"/>
</dbReference>
<dbReference type="InterPro" id="IPR004780">
    <property type="entry name" value="SRP"/>
</dbReference>
<dbReference type="Gene3D" id="3.40.50.300">
    <property type="entry name" value="P-loop containing nucleotide triphosphate hydrolases"/>
    <property type="match status" value="1"/>
</dbReference>
<evidence type="ECO:0000313" key="12">
    <source>
        <dbReference type="EMBL" id="QSO49534.1"/>
    </source>
</evidence>
<dbReference type="GO" id="GO:0005525">
    <property type="term" value="F:GTP binding"/>
    <property type="evidence" value="ECO:0007669"/>
    <property type="project" value="UniProtKB-UniRule"/>
</dbReference>
<dbReference type="GO" id="GO:0008312">
    <property type="term" value="F:7S RNA binding"/>
    <property type="evidence" value="ECO:0007669"/>
    <property type="project" value="InterPro"/>
</dbReference>
<dbReference type="HAMAP" id="MF_00306">
    <property type="entry name" value="SRP54"/>
    <property type="match status" value="1"/>
</dbReference>
<dbReference type="SUPFAM" id="SSF47446">
    <property type="entry name" value="Signal peptide-binding domain"/>
    <property type="match status" value="1"/>
</dbReference>
<accession>A0A9X7Z7W4</accession>
<feature type="binding site" evidence="9">
    <location>
        <begin position="189"/>
        <end position="193"/>
    </location>
    <ligand>
        <name>GTP</name>
        <dbReference type="ChEBI" id="CHEBI:37565"/>
    </ligand>
</feature>
<dbReference type="CDD" id="cd18539">
    <property type="entry name" value="SRP_G"/>
    <property type="match status" value="1"/>
</dbReference>
<dbReference type="PANTHER" id="PTHR11564">
    <property type="entry name" value="SIGNAL RECOGNITION PARTICLE 54K PROTEIN SRP54"/>
    <property type="match status" value="1"/>
</dbReference>
<comment type="function">
    <text evidence="9">Involved in targeting and insertion of nascent membrane proteins into the cytoplasmic membrane. Binds to the hydrophobic signal sequence of the ribosome-nascent chain (RNC) as it emerges from the ribosomes. The SRP-RNC complex is then targeted to the cytoplasmic membrane where it interacts with the SRP receptor FtsY.</text>
</comment>
<dbReference type="Gene3D" id="1.10.260.30">
    <property type="entry name" value="Signal recognition particle, SRP54 subunit, M-domain"/>
    <property type="match status" value="1"/>
</dbReference>
<dbReference type="EMBL" id="CP071182">
    <property type="protein sequence ID" value="QSO49534.1"/>
    <property type="molecule type" value="Genomic_DNA"/>
</dbReference>
<keyword evidence="7 9" id="KW-0687">Ribonucleoprotein</keyword>
<evidence type="ECO:0000256" key="8">
    <source>
        <dbReference type="ARBA" id="ARBA00048027"/>
    </source>
</evidence>
<sequence>MLEGLSNNLQKALSKLKSKGKLTESDVQEAMREVRLALLAADVNVRVVKQFVDKVRERAIGQDVQKSLTPGQQVVKIVHEELASLMGGSEERLRMAAKPPTVVMLVGLQGAGKTTAAAKLALSFLKHQHRPLMAAADIYRPAAIHQLEVLGRQIDVPVFSLGTDVDPVDIAKGAMEEARKQGADVVIIDTAGRLHVDAPLMEELSRIHQVVPADELLLVVDAMTGQDAVHVAESFSQSLPVTGVILTKLDGDTRGGAALTVRAVTGKPIKFVGLGEKIEPLEVFHPDRLASRILGMGDVLSLIERAQESVDLDKAREMEQKLRKSQFTLDDFREQLQQVRNLGPLDQILKMLPGAGKLKGLDNLQVDERRFLRIEAVISSMTKGERADPSVMNASRRRRVAAGSGVTVRDVNQVLNQFEQMQQMMKRFSGLGKKMGKRGALKALKGLGGMGGLGDLGDLGDLSGLTPSLSSGESDGPGSSSGTRVHRNKKKKKR</sequence>
<evidence type="ECO:0000256" key="4">
    <source>
        <dbReference type="ARBA" id="ARBA00022884"/>
    </source>
</evidence>
<dbReference type="SUPFAM" id="SSF52540">
    <property type="entry name" value="P-loop containing nucleoside triphosphate hydrolases"/>
    <property type="match status" value="1"/>
</dbReference>
<dbReference type="InterPro" id="IPR004125">
    <property type="entry name" value="Signal_recog_particle_SRP54_M"/>
</dbReference>
<dbReference type="Pfam" id="PF00448">
    <property type="entry name" value="SRP54"/>
    <property type="match status" value="1"/>
</dbReference>
<comment type="similarity">
    <text evidence="1 9">Belongs to the GTP-binding SRP family. SRP54 subfamily.</text>
</comment>
<comment type="domain">
    <text evidence="9">Composed of three domains: the N-terminal N domain, which is responsible for interactions with the ribosome, the central G domain, which binds GTP, and the C-terminal M domain, which binds the RNA and the signal sequence of the RNC.</text>
</comment>
<dbReference type="PANTHER" id="PTHR11564:SF5">
    <property type="entry name" value="SIGNAL RECOGNITION PARTICLE SUBUNIT SRP54"/>
    <property type="match status" value="1"/>
</dbReference>
<dbReference type="InterPro" id="IPR022941">
    <property type="entry name" value="SRP54"/>
</dbReference>
<comment type="subcellular location">
    <subcellularLocation>
        <location evidence="9">Cytoplasm</location>
    </subcellularLocation>
    <text evidence="9">The SRP-RNC complex is targeted to the cytoplasmic membrane.</text>
</comment>
<dbReference type="InterPro" id="IPR036891">
    <property type="entry name" value="Signal_recog_part_SRP54_M_sf"/>
</dbReference>
<feature type="domain" description="SRP54-type proteins GTP-binding" evidence="11">
    <location>
        <begin position="268"/>
        <end position="281"/>
    </location>
</feature>
<dbReference type="PROSITE" id="PS00300">
    <property type="entry name" value="SRP54"/>
    <property type="match status" value="1"/>
</dbReference>
<keyword evidence="6 9" id="KW-0733">Signal recognition particle</keyword>
<dbReference type="GO" id="GO:0006614">
    <property type="term" value="P:SRP-dependent cotranslational protein targeting to membrane"/>
    <property type="evidence" value="ECO:0007669"/>
    <property type="project" value="InterPro"/>
</dbReference>
<dbReference type="RefSeq" id="WP_206658844.1">
    <property type="nucleotide sequence ID" value="NZ_CP071182.1"/>
</dbReference>
<dbReference type="InterPro" id="IPR000897">
    <property type="entry name" value="SRP54_GTPase_dom"/>
</dbReference>
<comment type="catalytic activity">
    <reaction evidence="8 9">
        <text>GTP + H2O = GDP + phosphate + H(+)</text>
        <dbReference type="Rhea" id="RHEA:19669"/>
        <dbReference type="ChEBI" id="CHEBI:15377"/>
        <dbReference type="ChEBI" id="CHEBI:15378"/>
        <dbReference type="ChEBI" id="CHEBI:37565"/>
        <dbReference type="ChEBI" id="CHEBI:43474"/>
        <dbReference type="ChEBI" id="CHEBI:58189"/>
        <dbReference type="EC" id="3.6.5.4"/>
    </reaction>
</comment>
<evidence type="ECO:0000256" key="1">
    <source>
        <dbReference type="ARBA" id="ARBA00005450"/>
    </source>
</evidence>
<protein>
    <recommendedName>
        <fullName evidence="9">Signal recognition particle protein</fullName>
        <ecNumber evidence="9">3.6.5.4</ecNumber>
    </recommendedName>
    <alternativeName>
        <fullName evidence="9">Fifty-four homolog</fullName>
    </alternativeName>
</protein>
<dbReference type="AlphaFoldDB" id="A0A9X7Z7W4"/>
<feature type="region of interest" description="Disordered" evidence="10">
    <location>
        <begin position="462"/>
        <end position="494"/>
    </location>
</feature>
<feature type="binding site" evidence="9">
    <location>
        <begin position="107"/>
        <end position="114"/>
    </location>
    <ligand>
        <name>GTP</name>
        <dbReference type="ChEBI" id="CHEBI:37565"/>
    </ligand>
</feature>